<dbReference type="Gene3D" id="3.40.1550.10">
    <property type="entry name" value="CheC-like"/>
    <property type="match status" value="1"/>
</dbReference>
<name>A0A7J4IYE5_9ARCH</name>
<dbReference type="SUPFAM" id="SSF103039">
    <property type="entry name" value="CheC-like"/>
    <property type="match status" value="1"/>
</dbReference>
<dbReference type="EMBL" id="DUGC01000123">
    <property type="protein sequence ID" value="HIH10542.1"/>
    <property type="molecule type" value="Genomic_DNA"/>
</dbReference>
<proteinExistence type="predicted"/>
<feature type="domain" description="Chemotaxis phosphatase CheX-like" evidence="2">
    <location>
        <begin position="66"/>
        <end position="147"/>
    </location>
</feature>
<dbReference type="AlphaFoldDB" id="A0A7J4IYE5"/>
<dbReference type="InterPro" id="IPR028051">
    <property type="entry name" value="CheX-like_dom"/>
</dbReference>
<keyword evidence="1" id="KW-0145">Chemotaxis</keyword>
<dbReference type="GO" id="GO:0006935">
    <property type="term" value="P:chemotaxis"/>
    <property type="evidence" value="ECO:0007669"/>
    <property type="project" value="UniProtKB-KW"/>
</dbReference>
<protein>
    <recommendedName>
        <fullName evidence="2">Chemotaxis phosphatase CheX-like domain-containing protein</fullName>
    </recommendedName>
</protein>
<dbReference type="Proteomes" id="UP000565078">
    <property type="component" value="Unassembled WGS sequence"/>
</dbReference>
<accession>A0A7J4IYE5</accession>
<evidence type="ECO:0000313" key="3">
    <source>
        <dbReference type="EMBL" id="HIH10542.1"/>
    </source>
</evidence>
<organism evidence="3 4">
    <name type="scientific">Candidatus Iainarchaeum sp</name>
    <dbReference type="NCBI Taxonomy" id="3101447"/>
    <lineage>
        <taxon>Archaea</taxon>
        <taxon>Candidatus Iainarchaeota</taxon>
        <taxon>Candidatus Iainarchaeia</taxon>
        <taxon>Candidatus Iainarchaeales</taxon>
        <taxon>Candidatus Iainarchaeaceae</taxon>
        <taxon>Candidatus Iainarchaeum</taxon>
    </lineage>
</organism>
<evidence type="ECO:0000256" key="1">
    <source>
        <dbReference type="ARBA" id="ARBA00022500"/>
    </source>
</evidence>
<reference evidence="4" key="1">
    <citation type="journal article" date="2020" name="bioRxiv">
        <title>A rank-normalized archaeal taxonomy based on genome phylogeny resolves widespread incomplete and uneven classifications.</title>
        <authorList>
            <person name="Rinke C."/>
            <person name="Chuvochina M."/>
            <person name="Mussig A.J."/>
            <person name="Chaumeil P.-A."/>
            <person name="Waite D.W."/>
            <person name="Whitman W.B."/>
            <person name="Parks D.H."/>
            <person name="Hugenholtz P."/>
        </authorList>
    </citation>
    <scope>NUCLEOTIDE SEQUENCE [LARGE SCALE GENOMIC DNA]</scope>
</reference>
<evidence type="ECO:0000313" key="4">
    <source>
        <dbReference type="Proteomes" id="UP000565078"/>
    </source>
</evidence>
<evidence type="ECO:0000259" key="2">
    <source>
        <dbReference type="Pfam" id="PF13690"/>
    </source>
</evidence>
<gene>
    <name evidence="3" type="ORF">HA254_07815</name>
</gene>
<dbReference type="InterPro" id="IPR028976">
    <property type="entry name" value="CheC-like_sf"/>
</dbReference>
<comment type="caution">
    <text evidence="3">The sequence shown here is derived from an EMBL/GenBank/DDBJ whole genome shotgun (WGS) entry which is preliminary data.</text>
</comment>
<dbReference type="Pfam" id="PF13690">
    <property type="entry name" value="CheX"/>
    <property type="match status" value="1"/>
</dbReference>
<sequence>MGFAVTDTALLKKTGGLDSIALSISRNTAQTLAALAQKPVRIRSVKAGIMLADDALESISQSPLIGAYVKIIGPIKGAVVVMFSPKSAAQFADMLLQKNSGTTKVIGRMEMSALSEACNIISASCLTGLGKEFGFLLFQSTPRFTSTSTLAATGNLKSYFDAQLPITVVEAEFEVGNGTCGMLKVVYDGSMAKKVAGI</sequence>